<evidence type="ECO:0000313" key="2">
    <source>
        <dbReference type="Proteomes" id="UP000789366"/>
    </source>
</evidence>
<keyword evidence="2" id="KW-1185">Reference proteome</keyword>
<accession>A0ACA9RGM6</accession>
<reference evidence="1" key="1">
    <citation type="submission" date="2021-06" db="EMBL/GenBank/DDBJ databases">
        <authorList>
            <person name="Kallberg Y."/>
            <person name="Tangrot J."/>
            <person name="Rosling A."/>
        </authorList>
    </citation>
    <scope>NUCLEOTIDE SEQUENCE</scope>
    <source>
        <strain evidence="1">28 12/20/2015</strain>
    </source>
</reference>
<name>A0ACA9RGM6_9GLOM</name>
<feature type="non-terminal residue" evidence="1">
    <location>
        <position position="1"/>
    </location>
</feature>
<protein>
    <submittedName>
        <fullName evidence="1">17948_t:CDS:1</fullName>
    </submittedName>
</protein>
<dbReference type="EMBL" id="CAJVPW010070191">
    <property type="protein sequence ID" value="CAG8792111.1"/>
    <property type="molecule type" value="Genomic_DNA"/>
</dbReference>
<gene>
    <name evidence="1" type="ORF">SPELUC_LOCUS17329</name>
</gene>
<sequence>PCPVTLILTVVAKEIETAAQSSNRQHALYLQSHHIDEDSQHARHCLAMLRWSVVHSEIFINAGWENNLIMINTSTPRVALNLLATVFKEHPNDELRSIATT</sequence>
<dbReference type="Proteomes" id="UP000789366">
    <property type="component" value="Unassembled WGS sequence"/>
</dbReference>
<evidence type="ECO:0000313" key="1">
    <source>
        <dbReference type="EMBL" id="CAG8792111.1"/>
    </source>
</evidence>
<organism evidence="1 2">
    <name type="scientific">Cetraspora pellucida</name>
    <dbReference type="NCBI Taxonomy" id="1433469"/>
    <lineage>
        <taxon>Eukaryota</taxon>
        <taxon>Fungi</taxon>
        <taxon>Fungi incertae sedis</taxon>
        <taxon>Mucoromycota</taxon>
        <taxon>Glomeromycotina</taxon>
        <taxon>Glomeromycetes</taxon>
        <taxon>Diversisporales</taxon>
        <taxon>Gigasporaceae</taxon>
        <taxon>Cetraspora</taxon>
    </lineage>
</organism>
<proteinExistence type="predicted"/>
<comment type="caution">
    <text evidence="1">The sequence shown here is derived from an EMBL/GenBank/DDBJ whole genome shotgun (WGS) entry which is preliminary data.</text>
</comment>